<organism evidence="5 6">
    <name type="scientific">Cytospora chrysosperma</name>
    <name type="common">Cytospora canker fungus</name>
    <name type="synonym">Sphaeria chrysosperma</name>
    <dbReference type="NCBI Taxonomy" id="252740"/>
    <lineage>
        <taxon>Eukaryota</taxon>
        <taxon>Fungi</taxon>
        <taxon>Dikarya</taxon>
        <taxon>Ascomycota</taxon>
        <taxon>Pezizomycotina</taxon>
        <taxon>Sordariomycetes</taxon>
        <taxon>Sordariomycetidae</taxon>
        <taxon>Diaporthales</taxon>
        <taxon>Cytosporaceae</taxon>
        <taxon>Cytospora</taxon>
    </lineage>
</organism>
<dbReference type="STRING" id="252740.A0A423VXY1"/>
<reference evidence="5 6" key="1">
    <citation type="submission" date="2015-09" db="EMBL/GenBank/DDBJ databases">
        <title>Host preference determinants of Valsa canker pathogens revealed by comparative genomics.</title>
        <authorList>
            <person name="Yin Z."/>
            <person name="Huang L."/>
        </authorList>
    </citation>
    <scope>NUCLEOTIDE SEQUENCE [LARGE SCALE GENOMIC DNA]</scope>
    <source>
        <strain evidence="5 6">YSFL</strain>
    </source>
</reference>
<evidence type="ECO:0000256" key="4">
    <source>
        <dbReference type="SAM" id="MobiDB-lite"/>
    </source>
</evidence>
<dbReference type="InterPro" id="IPR002347">
    <property type="entry name" value="SDR_fam"/>
</dbReference>
<dbReference type="Proteomes" id="UP000284375">
    <property type="component" value="Unassembled WGS sequence"/>
</dbReference>
<feature type="region of interest" description="Disordered" evidence="4">
    <location>
        <begin position="1"/>
        <end position="38"/>
    </location>
</feature>
<evidence type="ECO:0000313" key="6">
    <source>
        <dbReference type="Proteomes" id="UP000284375"/>
    </source>
</evidence>
<evidence type="ECO:0000256" key="1">
    <source>
        <dbReference type="ARBA" id="ARBA00006484"/>
    </source>
</evidence>
<dbReference type="InterPro" id="IPR036291">
    <property type="entry name" value="NAD(P)-bd_dom_sf"/>
</dbReference>
<gene>
    <name evidence="5" type="ORF">VSDG_05166</name>
</gene>
<evidence type="ECO:0000256" key="2">
    <source>
        <dbReference type="ARBA" id="ARBA00022857"/>
    </source>
</evidence>
<dbReference type="PANTHER" id="PTHR42760:SF115">
    <property type="entry name" value="3-OXOACYL-[ACYL-CARRIER-PROTEIN] REDUCTASE FABG"/>
    <property type="match status" value="1"/>
</dbReference>
<dbReference type="PRINTS" id="PR00081">
    <property type="entry name" value="GDHRDH"/>
</dbReference>
<name>A0A423VXY1_CYTCH</name>
<comment type="similarity">
    <text evidence="1">Belongs to the short-chain dehydrogenases/reductases (SDR) family.</text>
</comment>
<dbReference type="AlphaFoldDB" id="A0A423VXY1"/>
<dbReference type="EMBL" id="LJZO01000022">
    <property type="protein sequence ID" value="ROV95844.1"/>
    <property type="molecule type" value="Genomic_DNA"/>
</dbReference>
<dbReference type="PANTHER" id="PTHR42760">
    <property type="entry name" value="SHORT-CHAIN DEHYDROGENASES/REDUCTASES FAMILY MEMBER"/>
    <property type="match status" value="1"/>
</dbReference>
<evidence type="ECO:0008006" key="7">
    <source>
        <dbReference type="Google" id="ProtNLM"/>
    </source>
</evidence>
<dbReference type="PROSITE" id="PS00061">
    <property type="entry name" value="ADH_SHORT"/>
    <property type="match status" value="1"/>
</dbReference>
<keyword evidence="6" id="KW-1185">Reference proteome</keyword>
<keyword evidence="3" id="KW-0560">Oxidoreductase</keyword>
<evidence type="ECO:0000313" key="5">
    <source>
        <dbReference type="EMBL" id="ROV95844.1"/>
    </source>
</evidence>
<protein>
    <recommendedName>
        <fullName evidence="7">Ketoreductase (KR) domain-containing protein</fullName>
    </recommendedName>
</protein>
<feature type="compositionally biased region" description="Polar residues" evidence="4">
    <location>
        <begin position="1"/>
        <end position="26"/>
    </location>
</feature>
<sequence length="300" mass="31419">MNTDRSQLKSRSSIPRISLGSGQPGTLSGPPPPLAQTDPQARALERFSVTGNAIVTGGTGDLGLAACRGLLEHGARGLVLFDLDGALGAAAADALRADFPGSDVEFARVDVTDAAAVGAAVGDAARRLGSVDVMACFAGVVGSAPAVDVAPDQFRRMVDVHLTGSFLCAQAAAREMIRQGTRGSIIMTGSISGHRPNYPQPQVHYNVAKAGVLALKDSLAAEWGVHGIRVNTISPGYMNTVLNEGSMLDWHKTQWYHRHPMGRMGEPEELVGAVVLLASRASTYLTGEDIRIDGGQILLM</sequence>
<dbReference type="Pfam" id="PF13561">
    <property type="entry name" value="adh_short_C2"/>
    <property type="match status" value="1"/>
</dbReference>
<dbReference type="FunFam" id="3.40.50.720:FF:000084">
    <property type="entry name" value="Short-chain dehydrogenase reductase"/>
    <property type="match status" value="1"/>
</dbReference>
<evidence type="ECO:0000256" key="3">
    <source>
        <dbReference type="ARBA" id="ARBA00023002"/>
    </source>
</evidence>
<dbReference type="OrthoDB" id="47007at2759"/>
<dbReference type="Gene3D" id="3.40.50.720">
    <property type="entry name" value="NAD(P)-binding Rossmann-like Domain"/>
    <property type="match status" value="1"/>
</dbReference>
<comment type="caution">
    <text evidence="5">The sequence shown here is derived from an EMBL/GenBank/DDBJ whole genome shotgun (WGS) entry which is preliminary data.</text>
</comment>
<dbReference type="InterPro" id="IPR020904">
    <property type="entry name" value="Sc_DH/Rdtase_CS"/>
</dbReference>
<proteinExistence type="inferred from homology"/>
<accession>A0A423VXY1</accession>
<keyword evidence="2" id="KW-0521">NADP</keyword>
<dbReference type="SUPFAM" id="SSF51735">
    <property type="entry name" value="NAD(P)-binding Rossmann-fold domains"/>
    <property type="match status" value="1"/>
</dbReference>
<dbReference type="GO" id="GO:0016616">
    <property type="term" value="F:oxidoreductase activity, acting on the CH-OH group of donors, NAD or NADP as acceptor"/>
    <property type="evidence" value="ECO:0007669"/>
    <property type="project" value="TreeGrafter"/>
</dbReference>